<dbReference type="PANTHER" id="PTHR47966:SF51">
    <property type="entry name" value="BETA-SITE APP-CLEAVING ENZYME, ISOFORM A-RELATED"/>
    <property type="match status" value="1"/>
</dbReference>
<evidence type="ECO:0000256" key="2">
    <source>
        <dbReference type="SAM" id="MobiDB-lite"/>
    </source>
</evidence>
<sequence length="737" mass="78938">MRLLDGVYPSLVLRLFNCHLLIAITHVLRPCFAAYASSEPFVATTSTDFFGYDGSWSAVTIRVGTPEQWLYVLPSTLSQETWVIGPAGCDGTTTCESKRGGLFFANESSTFQPIGFYDLNFDSQLGNAGYGNYGLDTLCLDDTTSVSDQIIAVVNSTEQWIGSLGLGVQETRFNGTSNYLPLLSSLAQDRILIPSHSYGYTAGASYRLKSVPASLIFGGVDTNRFTPNSFTFSLSSDYAPVVAITSIDVYSGGIDIPDAWDSNPQTLLNSSQAALFTIDSSTPFLWLPETVCDAFESALNLTYDDDLQLYVFPNDSTSSPEALAALNLTFSFTLAELPNSPEGITFKLPYDAFNLQLSYPFPNLDANFTSPATNYFPLRRAANSSQYTIGRAFLQETYLTVDYERNNFSVSQAVFTSDAVSHVNLSAIVAPDNSKWPVPESGGESGGQYGGLSTGAKAGIGVGVAGGVLTIAVLLWLFCFRRKNAKEAVSTEKPKRRGILARLNRSLGSKTSVSELLGDKRHPTEVPADSSVTRFELSGDTPAEMPAAPVSPSFFASTQTGSRGSRNSTRQPAELEHRDSTTKGDDLAVSERSRSPAPPYSPAAANNHPFSNGISPYSASNSHGLGTHSSGEQGISPVGAGSGGHSMGSSNSNNRSLPSPVSPDDMHRTRGPSLRDSQTSPSRTDSLLVPRLNGRPPSRSPSTGSRFREEGLGGSGEEQTTTPPRTGQQGARFSWEQ</sequence>
<organism evidence="5 6">
    <name type="scientific">Exophiala dermatitidis</name>
    <name type="common">Black yeast-like fungus</name>
    <name type="synonym">Wangiella dermatitidis</name>
    <dbReference type="NCBI Taxonomy" id="5970"/>
    <lineage>
        <taxon>Eukaryota</taxon>
        <taxon>Fungi</taxon>
        <taxon>Dikarya</taxon>
        <taxon>Ascomycota</taxon>
        <taxon>Pezizomycotina</taxon>
        <taxon>Eurotiomycetes</taxon>
        <taxon>Chaetothyriomycetidae</taxon>
        <taxon>Chaetothyriales</taxon>
        <taxon>Herpotrichiellaceae</taxon>
        <taxon>Exophiala</taxon>
    </lineage>
</organism>
<evidence type="ECO:0000259" key="4">
    <source>
        <dbReference type="PROSITE" id="PS51767"/>
    </source>
</evidence>
<name>A0AAN6IXT8_EXODE</name>
<dbReference type="Pfam" id="PF00026">
    <property type="entry name" value="Asp"/>
    <property type="match status" value="1"/>
</dbReference>
<dbReference type="GO" id="GO:0004190">
    <property type="term" value="F:aspartic-type endopeptidase activity"/>
    <property type="evidence" value="ECO:0007669"/>
    <property type="project" value="InterPro"/>
</dbReference>
<dbReference type="InterPro" id="IPR034164">
    <property type="entry name" value="Pepsin-like_dom"/>
</dbReference>
<keyword evidence="3" id="KW-0472">Membrane</keyword>
<dbReference type="Proteomes" id="UP001161757">
    <property type="component" value="Unassembled WGS sequence"/>
</dbReference>
<dbReference type="Gene3D" id="2.40.70.10">
    <property type="entry name" value="Acid Proteases"/>
    <property type="match status" value="2"/>
</dbReference>
<feature type="compositionally biased region" description="Basic and acidic residues" evidence="2">
    <location>
        <begin position="573"/>
        <end position="594"/>
    </location>
</feature>
<dbReference type="PRINTS" id="PR00792">
    <property type="entry name" value="PEPSIN"/>
</dbReference>
<keyword evidence="3" id="KW-1133">Transmembrane helix</keyword>
<evidence type="ECO:0000313" key="6">
    <source>
        <dbReference type="Proteomes" id="UP001161757"/>
    </source>
</evidence>
<dbReference type="InterPro" id="IPR001461">
    <property type="entry name" value="Aspartic_peptidase_A1"/>
</dbReference>
<feature type="transmembrane region" description="Helical" evidence="3">
    <location>
        <begin position="458"/>
        <end position="480"/>
    </location>
</feature>
<dbReference type="GO" id="GO:0000324">
    <property type="term" value="C:fungal-type vacuole"/>
    <property type="evidence" value="ECO:0007669"/>
    <property type="project" value="TreeGrafter"/>
</dbReference>
<feature type="compositionally biased region" description="Polar residues" evidence="2">
    <location>
        <begin position="608"/>
        <end position="633"/>
    </location>
</feature>
<evidence type="ECO:0000313" key="5">
    <source>
        <dbReference type="EMBL" id="KAJ8994667.1"/>
    </source>
</evidence>
<accession>A0AAN6IXT8</accession>
<dbReference type="EMBL" id="JAJGCB010000002">
    <property type="protein sequence ID" value="KAJ8994667.1"/>
    <property type="molecule type" value="Genomic_DNA"/>
</dbReference>
<dbReference type="PANTHER" id="PTHR47966">
    <property type="entry name" value="BETA-SITE APP-CLEAVING ENZYME, ISOFORM A-RELATED"/>
    <property type="match status" value="1"/>
</dbReference>
<comment type="caution">
    <text evidence="5">The sequence shown here is derived from an EMBL/GenBank/DDBJ whole genome shotgun (WGS) entry which is preliminary data.</text>
</comment>
<dbReference type="InterPro" id="IPR033121">
    <property type="entry name" value="PEPTIDASE_A1"/>
</dbReference>
<evidence type="ECO:0000256" key="3">
    <source>
        <dbReference type="SAM" id="Phobius"/>
    </source>
</evidence>
<evidence type="ECO:0000256" key="1">
    <source>
        <dbReference type="ARBA" id="ARBA00007447"/>
    </source>
</evidence>
<reference evidence="5" key="1">
    <citation type="submission" date="2023-01" db="EMBL/GenBank/DDBJ databases">
        <title>Exophiala dermititidis isolated from Cystic Fibrosis Patient.</title>
        <authorList>
            <person name="Kurbessoian T."/>
            <person name="Crocker A."/>
            <person name="Murante D."/>
            <person name="Hogan D.A."/>
            <person name="Stajich J.E."/>
        </authorList>
    </citation>
    <scope>NUCLEOTIDE SEQUENCE</scope>
    <source>
        <strain evidence="5">Ex8</strain>
    </source>
</reference>
<protein>
    <recommendedName>
        <fullName evidence="4">Peptidase A1 domain-containing protein</fullName>
    </recommendedName>
</protein>
<dbReference type="InterPro" id="IPR021109">
    <property type="entry name" value="Peptidase_aspartic_dom_sf"/>
</dbReference>
<feature type="compositionally biased region" description="Low complexity" evidence="2">
    <location>
        <begin position="647"/>
        <end position="663"/>
    </location>
</feature>
<feature type="region of interest" description="Disordered" evidence="2">
    <location>
        <begin position="539"/>
        <end position="737"/>
    </location>
</feature>
<keyword evidence="3" id="KW-0812">Transmembrane</keyword>
<dbReference type="CDD" id="cd05471">
    <property type="entry name" value="pepsin_like"/>
    <property type="match status" value="1"/>
</dbReference>
<feature type="domain" description="Peptidase A1" evidence="4">
    <location>
        <begin position="57"/>
        <end position="411"/>
    </location>
</feature>
<dbReference type="AlphaFoldDB" id="A0AAN6IXT8"/>
<feature type="compositionally biased region" description="Polar residues" evidence="2">
    <location>
        <begin position="675"/>
        <end position="685"/>
    </location>
</feature>
<feature type="compositionally biased region" description="Low complexity" evidence="2">
    <location>
        <begin position="695"/>
        <end position="705"/>
    </location>
</feature>
<dbReference type="PROSITE" id="PS51767">
    <property type="entry name" value="PEPTIDASE_A1"/>
    <property type="match status" value="1"/>
</dbReference>
<feature type="compositionally biased region" description="Polar residues" evidence="2">
    <location>
        <begin position="554"/>
        <end position="571"/>
    </location>
</feature>
<proteinExistence type="inferred from homology"/>
<dbReference type="SUPFAM" id="SSF50630">
    <property type="entry name" value="Acid proteases"/>
    <property type="match status" value="1"/>
</dbReference>
<feature type="compositionally biased region" description="Low complexity" evidence="2">
    <location>
        <begin position="717"/>
        <end position="730"/>
    </location>
</feature>
<comment type="similarity">
    <text evidence="1">Belongs to the peptidase A1 family.</text>
</comment>
<dbReference type="GO" id="GO:0006508">
    <property type="term" value="P:proteolysis"/>
    <property type="evidence" value="ECO:0007669"/>
    <property type="project" value="InterPro"/>
</dbReference>
<gene>
    <name evidence="5" type="ORF">HRR80_001373</name>
</gene>